<gene>
    <name evidence="3" type="ORF">KDK95_06855</name>
</gene>
<feature type="transmembrane region" description="Helical" evidence="2">
    <location>
        <begin position="250"/>
        <end position="268"/>
    </location>
</feature>
<feature type="transmembrane region" description="Helical" evidence="2">
    <location>
        <begin position="471"/>
        <end position="490"/>
    </location>
</feature>
<proteinExistence type="predicted"/>
<evidence type="ECO:0000256" key="1">
    <source>
        <dbReference type="SAM" id="MobiDB-lite"/>
    </source>
</evidence>
<feature type="transmembrane region" description="Helical" evidence="2">
    <location>
        <begin position="219"/>
        <end position="238"/>
    </location>
</feature>
<evidence type="ECO:0000313" key="4">
    <source>
        <dbReference type="Proteomes" id="UP000676325"/>
    </source>
</evidence>
<evidence type="ECO:0000313" key="3">
    <source>
        <dbReference type="EMBL" id="MBR7826019.1"/>
    </source>
</evidence>
<name>A0A941IGD6_9ACTN</name>
<reference evidence="3" key="1">
    <citation type="submission" date="2021-04" db="EMBL/GenBank/DDBJ databases">
        <title>Genome based classification of Actinospica acidithermotolerans sp. nov., an actinobacterium isolated from an Indonesian hot spring.</title>
        <authorList>
            <person name="Kusuma A.B."/>
            <person name="Putra K.E."/>
            <person name="Nafisah S."/>
            <person name="Loh J."/>
            <person name="Nouioui I."/>
            <person name="Goodfellow M."/>
        </authorList>
    </citation>
    <scope>NUCLEOTIDE SEQUENCE</scope>
    <source>
        <strain evidence="3">MGRD01-02</strain>
    </source>
</reference>
<sequence>MGSVTVVQEQDRAASGAGPGRRLVGGTPRQLWLLTVGLGVLALLFGLVFALALGSDSSSFASLQSRTSEVSATSDLYYELNDMDAQAANALLVGFHPADPSMVPPSVDAAASMSAYEKDRSAADSDLTHIARNPQLTGAAGKLIDSLGTYEALIGQAIYADQNTMKQLPAEPPAAALGSYTEASSLLHTTLLAQALQIADADSSAVDASYSGEHSSADLYGYVIVALALLLGVALYAGNHYHARRFRRRVSWLAGGIAVCLALGFLGLSTQLGAADDLHYAKKEAYDSINALTRARAVSDDANADESRWLLEGRTAALQTSFFQKIGNVAGVPGVSGTSAGGDPQPYYSGLSAAVAALRLDTASDSVSGVTVSGYLGTELDNITFSGEAQAAYDTTRAFDTYVQDDAVIRSDAKRGDLAASVAFDIGTRPGQSNYAFNQYMSKLESVVQINDNAFASGIAAGKSETGATTWMVLIIGELLVLLFIARAGAVRLREYH</sequence>
<keyword evidence="2" id="KW-0472">Membrane</keyword>
<protein>
    <submittedName>
        <fullName evidence="3">Uncharacterized protein</fullName>
    </submittedName>
</protein>
<comment type="caution">
    <text evidence="3">The sequence shown here is derived from an EMBL/GenBank/DDBJ whole genome shotgun (WGS) entry which is preliminary data.</text>
</comment>
<keyword evidence="2" id="KW-1133">Transmembrane helix</keyword>
<evidence type="ECO:0000256" key="2">
    <source>
        <dbReference type="SAM" id="Phobius"/>
    </source>
</evidence>
<dbReference type="EMBL" id="JAGSOH010000011">
    <property type="protein sequence ID" value="MBR7826019.1"/>
    <property type="molecule type" value="Genomic_DNA"/>
</dbReference>
<feature type="region of interest" description="Disordered" evidence="1">
    <location>
        <begin position="1"/>
        <end position="21"/>
    </location>
</feature>
<accession>A0A941IGD6</accession>
<feature type="transmembrane region" description="Helical" evidence="2">
    <location>
        <begin position="31"/>
        <end position="53"/>
    </location>
</feature>
<dbReference type="Proteomes" id="UP000676325">
    <property type="component" value="Unassembled WGS sequence"/>
</dbReference>
<dbReference type="RefSeq" id="WP_212517165.1">
    <property type="nucleotide sequence ID" value="NZ_JAGSOH010000011.1"/>
</dbReference>
<keyword evidence="2" id="KW-0812">Transmembrane</keyword>
<dbReference type="AlphaFoldDB" id="A0A941IGD6"/>
<organism evidence="3 4">
    <name type="scientific">Actinospica acidithermotolerans</name>
    <dbReference type="NCBI Taxonomy" id="2828514"/>
    <lineage>
        <taxon>Bacteria</taxon>
        <taxon>Bacillati</taxon>
        <taxon>Actinomycetota</taxon>
        <taxon>Actinomycetes</taxon>
        <taxon>Catenulisporales</taxon>
        <taxon>Actinospicaceae</taxon>
        <taxon>Actinospica</taxon>
    </lineage>
</organism>
<keyword evidence="4" id="KW-1185">Reference proteome</keyword>